<reference evidence="2" key="1">
    <citation type="submission" date="2023-03" db="EMBL/GenBank/DDBJ databases">
        <title>Massive genome expansion in bonnet fungi (Mycena s.s.) driven by repeated elements and novel gene families across ecological guilds.</title>
        <authorList>
            <consortium name="Lawrence Berkeley National Laboratory"/>
            <person name="Harder C.B."/>
            <person name="Miyauchi S."/>
            <person name="Viragh M."/>
            <person name="Kuo A."/>
            <person name="Thoen E."/>
            <person name="Andreopoulos B."/>
            <person name="Lu D."/>
            <person name="Skrede I."/>
            <person name="Drula E."/>
            <person name="Henrissat B."/>
            <person name="Morin E."/>
            <person name="Kohler A."/>
            <person name="Barry K."/>
            <person name="LaButti K."/>
            <person name="Morin E."/>
            <person name="Salamov A."/>
            <person name="Lipzen A."/>
            <person name="Mereny Z."/>
            <person name="Hegedus B."/>
            <person name="Baldrian P."/>
            <person name="Stursova M."/>
            <person name="Weitz H."/>
            <person name="Taylor A."/>
            <person name="Grigoriev I.V."/>
            <person name="Nagy L.G."/>
            <person name="Martin F."/>
            <person name="Kauserud H."/>
        </authorList>
    </citation>
    <scope>NUCLEOTIDE SEQUENCE</scope>
    <source>
        <strain evidence="2">9144</strain>
    </source>
</reference>
<feature type="region of interest" description="Disordered" evidence="1">
    <location>
        <begin position="142"/>
        <end position="162"/>
    </location>
</feature>
<sequence length="389" mass="41439">MTPRDTAMIAVRSASPCGPAPGYPRQIQHYIRSYDSEITGTVYGLSTSVIITSGERKDKSEGLNNGQAVPAGWRRCEFCRGPAGRSKSVTRIPIYQIPMFGFGATGSDSAPHVTRPPFPAAEPGSQALSLFPTSRLTIRLSTNGSMTPTAPTPVRSATPQCRRQPLSPLARRGCRLLCTHRLCQPRGVPFKTFNTVATHACDTPRGRHGGDLAHFTRRRPAALRRHKGRQAAHEADAAWQAAPGCTGIVLIYSVQKAMVRLALPTTNAMNHEGPACCGKPRCMIPYTPAARHSCLLLAACRPPPVSCAQVLPPAARLTAARDIRLPVAHMPDARQGCPHCAPDNEHASGRVSELGGHTAGDIPASFLIRASVDAVKGHTSPSRAGPSTS</sequence>
<comment type="caution">
    <text evidence="2">The sequence shown here is derived from an EMBL/GenBank/DDBJ whole genome shotgun (WGS) entry which is preliminary data.</text>
</comment>
<evidence type="ECO:0000313" key="2">
    <source>
        <dbReference type="EMBL" id="KAJ7196928.1"/>
    </source>
</evidence>
<protein>
    <submittedName>
        <fullName evidence="2">Uncharacterized protein</fullName>
    </submittedName>
</protein>
<dbReference type="Proteomes" id="UP001219525">
    <property type="component" value="Unassembled WGS sequence"/>
</dbReference>
<feature type="compositionally biased region" description="Polar residues" evidence="1">
    <location>
        <begin position="142"/>
        <end position="161"/>
    </location>
</feature>
<keyword evidence="3" id="KW-1185">Reference proteome</keyword>
<dbReference type="AlphaFoldDB" id="A0AAD6Y6T9"/>
<evidence type="ECO:0000256" key="1">
    <source>
        <dbReference type="SAM" id="MobiDB-lite"/>
    </source>
</evidence>
<dbReference type="EMBL" id="JARJCW010000080">
    <property type="protein sequence ID" value="KAJ7196928.1"/>
    <property type="molecule type" value="Genomic_DNA"/>
</dbReference>
<proteinExistence type="predicted"/>
<gene>
    <name evidence="2" type="ORF">GGX14DRAFT_574424</name>
</gene>
<accession>A0AAD6Y6T9</accession>
<name>A0AAD6Y6T9_9AGAR</name>
<evidence type="ECO:0000313" key="3">
    <source>
        <dbReference type="Proteomes" id="UP001219525"/>
    </source>
</evidence>
<organism evidence="2 3">
    <name type="scientific">Mycena pura</name>
    <dbReference type="NCBI Taxonomy" id="153505"/>
    <lineage>
        <taxon>Eukaryota</taxon>
        <taxon>Fungi</taxon>
        <taxon>Dikarya</taxon>
        <taxon>Basidiomycota</taxon>
        <taxon>Agaricomycotina</taxon>
        <taxon>Agaricomycetes</taxon>
        <taxon>Agaricomycetidae</taxon>
        <taxon>Agaricales</taxon>
        <taxon>Marasmiineae</taxon>
        <taxon>Mycenaceae</taxon>
        <taxon>Mycena</taxon>
    </lineage>
</organism>